<feature type="compositionally biased region" description="Polar residues" evidence="1">
    <location>
        <begin position="56"/>
        <end position="70"/>
    </location>
</feature>
<protein>
    <submittedName>
        <fullName evidence="2">Uncharacterized protein</fullName>
    </submittedName>
</protein>
<accession>A0A1L7XZ62</accession>
<evidence type="ECO:0000313" key="2">
    <source>
        <dbReference type="EMBL" id="CZR70296.1"/>
    </source>
</evidence>
<feature type="region of interest" description="Disordered" evidence="1">
    <location>
        <begin position="1"/>
        <end position="75"/>
    </location>
</feature>
<sequence length="190" mass="20698">MNSNTKKGGKSKDKQEGRRNGQQSGPMKNESEVKNIQPQSAGVSNSVAKEPALQQPPIQSTKTSGQSQPCPTGRGLEVSFETITGVLEEALDSKEEVKIMMLKKGHLSALASVFAFVHCNITLNFSTLSGEKEPRLRLMTRAEANTSGVKCTDMKEPSQERLEQLKQRGITLSAVESYIDRLTPYQASAS</sequence>
<dbReference type="AlphaFoldDB" id="A0A1L7XZ62"/>
<name>A0A1L7XZ62_9HELO</name>
<dbReference type="Proteomes" id="UP000184330">
    <property type="component" value="Unassembled WGS sequence"/>
</dbReference>
<proteinExistence type="predicted"/>
<gene>
    <name evidence="2" type="ORF">PAC_20198</name>
</gene>
<feature type="compositionally biased region" description="Basic and acidic residues" evidence="1">
    <location>
        <begin position="10"/>
        <end position="19"/>
    </location>
</feature>
<keyword evidence="3" id="KW-1185">Reference proteome</keyword>
<reference evidence="2 3" key="1">
    <citation type="submission" date="2016-03" db="EMBL/GenBank/DDBJ databases">
        <authorList>
            <person name="Ploux O."/>
        </authorList>
    </citation>
    <scope>NUCLEOTIDE SEQUENCE [LARGE SCALE GENOMIC DNA]</scope>
    <source>
        <strain evidence="2 3">UAMH 11012</strain>
    </source>
</reference>
<dbReference type="EMBL" id="FJOG01000157">
    <property type="protein sequence ID" value="CZR70296.1"/>
    <property type="molecule type" value="Genomic_DNA"/>
</dbReference>
<organism evidence="2 3">
    <name type="scientific">Phialocephala subalpina</name>
    <dbReference type="NCBI Taxonomy" id="576137"/>
    <lineage>
        <taxon>Eukaryota</taxon>
        <taxon>Fungi</taxon>
        <taxon>Dikarya</taxon>
        <taxon>Ascomycota</taxon>
        <taxon>Pezizomycotina</taxon>
        <taxon>Leotiomycetes</taxon>
        <taxon>Helotiales</taxon>
        <taxon>Mollisiaceae</taxon>
        <taxon>Phialocephala</taxon>
        <taxon>Phialocephala fortinii species complex</taxon>
    </lineage>
</organism>
<evidence type="ECO:0000256" key="1">
    <source>
        <dbReference type="SAM" id="MobiDB-lite"/>
    </source>
</evidence>
<evidence type="ECO:0000313" key="3">
    <source>
        <dbReference type="Proteomes" id="UP000184330"/>
    </source>
</evidence>
<feature type="compositionally biased region" description="Polar residues" evidence="1">
    <location>
        <begin position="34"/>
        <end position="47"/>
    </location>
</feature>